<proteinExistence type="predicted"/>
<dbReference type="Proteomes" id="UP000784294">
    <property type="component" value="Unassembled WGS sequence"/>
</dbReference>
<evidence type="ECO:0000313" key="2">
    <source>
        <dbReference type="Proteomes" id="UP000784294"/>
    </source>
</evidence>
<reference evidence="1" key="1">
    <citation type="submission" date="2018-11" db="EMBL/GenBank/DDBJ databases">
        <authorList>
            <consortium name="Pathogen Informatics"/>
        </authorList>
    </citation>
    <scope>NUCLEOTIDE SEQUENCE</scope>
</reference>
<evidence type="ECO:0000313" key="1">
    <source>
        <dbReference type="EMBL" id="VEL42660.1"/>
    </source>
</evidence>
<protein>
    <submittedName>
        <fullName evidence="1">Uncharacterized protein</fullName>
    </submittedName>
</protein>
<dbReference type="EMBL" id="CAAALY010275692">
    <property type="protein sequence ID" value="VEL42660.1"/>
    <property type="molecule type" value="Genomic_DNA"/>
</dbReference>
<sequence length="113" mass="12908">MVGGDLEVFERIRWGDGLDDYRLTPAELKLRFKEMKVRLTRWHYAGISFFRPFHDQGSRIARLPWCTICLLSCDGTSSLVGQSIGRLRLIPTLDSRLESHASLLSASSFSFPF</sequence>
<comment type="caution">
    <text evidence="1">The sequence shown here is derived from an EMBL/GenBank/DDBJ whole genome shotgun (WGS) entry which is preliminary data.</text>
</comment>
<dbReference type="OrthoDB" id="506431at2759"/>
<organism evidence="1 2">
    <name type="scientific">Protopolystoma xenopodis</name>
    <dbReference type="NCBI Taxonomy" id="117903"/>
    <lineage>
        <taxon>Eukaryota</taxon>
        <taxon>Metazoa</taxon>
        <taxon>Spiralia</taxon>
        <taxon>Lophotrochozoa</taxon>
        <taxon>Platyhelminthes</taxon>
        <taxon>Monogenea</taxon>
        <taxon>Polyopisthocotylea</taxon>
        <taxon>Polystomatidea</taxon>
        <taxon>Polystomatidae</taxon>
        <taxon>Protopolystoma</taxon>
    </lineage>
</organism>
<name>A0A3S5FH71_9PLAT</name>
<dbReference type="Gene3D" id="3.10.400.10">
    <property type="entry name" value="Sulfate adenylyltransferase"/>
    <property type="match status" value="1"/>
</dbReference>
<accession>A0A3S5FH71</accession>
<dbReference type="AlphaFoldDB" id="A0A3S5FH71"/>
<keyword evidence="2" id="KW-1185">Reference proteome</keyword>
<gene>
    <name evidence="1" type="ORF">PXEA_LOCUS36100</name>
</gene>